<evidence type="ECO:0000256" key="9">
    <source>
        <dbReference type="ARBA" id="ARBA00023142"/>
    </source>
</evidence>
<evidence type="ECO:0000256" key="4">
    <source>
        <dbReference type="ARBA" id="ARBA00022852"/>
    </source>
</evidence>
<name>I6WLR5_9CAUD</name>
<dbReference type="HAMAP" id="MF_04137">
    <property type="entry name" value="I_SPANIN_LAMBDA"/>
    <property type="match status" value="1"/>
</dbReference>
<comment type="subcellular location">
    <subcellularLocation>
        <location evidence="10">Host cell inner membrane</location>
        <topology evidence="10">Single-pass type II membrane protein</topology>
        <orientation evidence="10">Periplasmic side</orientation>
    </subcellularLocation>
</comment>
<dbReference type="GO" id="GO:0020002">
    <property type="term" value="C:host cell plasma membrane"/>
    <property type="evidence" value="ECO:0007669"/>
    <property type="project" value="UniProtKB-SubCell"/>
</dbReference>
<accession>I6WLR5</accession>
<keyword evidence="5 10" id="KW-1043">Host membrane</keyword>
<keyword evidence="4 10" id="KW-0204">Cytolysis</keyword>
<dbReference type="EMBL" id="JX104231">
    <property type="protein sequence ID" value="AFN39143.1"/>
    <property type="molecule type" value="Genomic_DNA"/>
</dbReference>
<dbReference type="KEGG" id="vg:14296439"/>
<feature type="transmembrane region" description="Helical" evidence="10">
    <location>
        <begin position="6"/>
        <end position="28"/>
    </location>
</feature>
<evidence type="ECO:0000256" key="3">
    <source>
        <dbReference type="ARBA" id="ARBA00022692"/>
    </source>
</evidence>
<dbReference type="OrthoDB" id="26764at10239"/>
<evidence type="ECO:0000256" key="10">
    <source>
        <dbReference type="HAMAP-Rule" id="MF_04137"/>
    </source>
</evidence>
<keyword evidence="7 10" id="KW-1133">Transmembrane helix</keyword>
<feature type="disulfide bond" description="Interchain" evidence="10">
    <location>
        <position position="113"/>
    </location>
</feature>
<keyword evidence="6 10" id="KW-0735">Signal-anchor</keyword>
<comment type="similarity">
    <text evidence="10">Belongs to the Lambdavirus i-spanin family.</text>
</comment>
<evidence type="ECO:0000313" key="12">
    <source>
        <dbReference type="Proteomes" id="UP000009014"/>
    </source>
</evidence>
<sequence>MNPLNPWAIIGAIVAAAACLAAGCWLGVDVEHARRVAEVNALKADHAREKQELSDAATKASEKARQIEADWQQSVAELDRQHTKEMQDAKRENERLRAAVDAGAVQLRVRAKCPAAPAGNVRSAAAAAGVDDDGTVELDAGARQHYFALRDGIKHDREVILGLQGYVRDVCLAPRQ</sequence>
<keyword evidence="3 10" id="KW-0812">Transmembrane</keyword>
<keyword evidence="10" id="KW-1188">Viral release from host cell</keyword>
<evidence type="ECO:0000256" key="8">
    <source>
        <dbReference type="ARBA" id="ARBA00023136"/>
    </source>
</evidence>
<keyword evidence="9 10" id="KW-0578">Host cell lysis by virus</keyword>
<keyword evidence="10" id="KW-0175">Coiled coil</keyword>
<feature type="coiled-coil region" evidence="10">
    <location>
        <begin position="39"/>
        <end position="99"/>
    </location>
</feature>
<dbReference type="GeneID" id="14296439"/>
<evidence type="ECO:0000256" key="5">
    <source>
        <dbReference type="ARBA" id="ARBA00022870"/>
    </source>
</evidence>
<evidence type="ECO:0000256" key="7">
    <source>
        <dbReference type="ARBA" id="ARBA00022989"/>
    </source>
</evidence>
<keyword evidence="10" id="KW-1015">Disulfide bond</keyword>
<keyword evidence="12" id="KW-1185">Reference proteome</keyword>
<feature type="disulfide bond" description="Interchain" evidence="10">
    <location>
        <position position="171"/>
    </location>
</feature>
<proteinExistence type="inferred from homology"/>
<gene>
    <name evidence="11" type="ORF">BcepMigl_gp74</name>
</gene>
<reference evidence="11 12" key="1">
    <citation type="submission" date="2012-05" db="EMBL/GenBank/DDBJ databases">
        <title>Complete genome of the Bcep22-like bacteriophage BcepMigl.</title>
        <authorList>
            <person name="Gill J.J."/>
            <person name="Migl D.M."/>
            <person name="Summer E.J."/>
            <person name="Gonzlaez C.F."/>
            <person name="Young R."/>
        </authorList>
    </citation>
    <scope>NUCLEOTIDE SEQUENCE [LARGE SCALE GENOMIC DNA]</scope>
</reference>
<dbReference type="Pfam" id="PF03245">
    <property type="entry name" value="Phage_lysis"/>
    <property type="match status" value="1"/>
</dbReference>
<comment type="function">
    <text evidence="10">Component of the spanin complex that disrupts the host outer membrane and participates in cell lysis during virus exit. The spanin complex conducts the final step in host lysis by disrupting the outer membrane after holin and endolysin action have permeabilized the inner membrane and degraded the host peptidoglycans. Host outer membrane disruption is due to local fusion between the inner and outer membrane performed by the spanin complex.</text>
</comment>
<dbReference type="InterPro" id="IPR004929">
    <property type="entry name" value="I-spanin"/>
</dbReference>
<dbReference type="RefSeq" id="YP_007236820.1">
    <property type="nucleotide sequence ID" value="NC_019917.1"/>
</dbReference>
<protein>
    <recommendedName>
        <fullName evidence="10">Spanin, inner membrane subunit</fullName>
        <shortName evidence="10">i-spanin</shortName>
    </recommendedName>
    <alternativeName>
        <fullName evidence="10">Lysis protein Rz</fullName>
    </alternativeName>
</protein>
<evidence type="ECO:0000256" key="6">
    <source>
        <dbReference type="ARBA" id="ARBA00022968"/>
    </source>
</evidence>
<evidence type="ECO:0000313" key="11">
    <source>
        <dbReference type="EMBL" id="AFN39143.1"/>
    </source>
</evidence>
<evidence type="ECO:0000256" key="1">
    <source>
        <dbReference type="ARBA" id="ARBA00022445"/>
    </source>
</evidence>
<evidence type="ECO:0000256" key="2">
    <source>
        <dbReference type="ARBA" id="ARBA00022511"/>
    </source>
</evidence>
<dbReference type="Proteomes" id="UP000009014">
    <property type="component" value="Segment"/>
</dbReference>
<dbReference type="GO" id="GO:0044659">
    <property type="term" value="P:viral release from host cell by cytolysis"/>
    <property type="evidence" value="ECO:0007669"/>
    <property type="project" value="UniProtKB-UniRule"/>
</dbReference>
<keyword evidence="2 10" id="KW-1032">Host cell membrane</keyword>
<keyword evidence="1 10" id="KW-1030">Host cell inner membrane</keyword>
<comment type="domain">
    <text evidence="10">The coiled coil region is probably involved in host membrane fusion leading to lysis.</text>
</comment>
<comment type="subunit">
    <text evidence="10">Homodimer; disulfide-linked. Interacts (via C-terminus) with the spanin outer lipoprotein subunit (via C-terminus). Part of the spanin complex which spans the entire periplasmic space. The spanin complex is composed of one homodimer of the i-spanin linked by intermolecular disulfide bonds involving two Cys residues and one homodimer of the o-spanin covalently linked by an intermolecular disulfide bond involving one Cys.</text>
</comment>
<keyword evidence="8 10" id="KW-0472">Membrane</keyword>
<organism evidence="11 12">
    <name type="scientific">Burkholderia phage BcepMigl</name>
    <dbReference type="NCBI Taxonomy" id="2886899"/>
    <lineage>
        <taxon>Viruses</taxon>
        <taxon>Duplodnaviria</taxon>
        <taxon>Heunggongvirae</taxon>
        <taxon>Uroviricota</taxon>
        <taxon>Caudoviricetes</taxon>
        <taxon>Lessievirus</taxon>
        <taxon>Lessievirus bcepmigl</taxon>
    </lineage>
</organism>